<evidence type="ECO:0000313" key="1">
    <source>
        <dbReference type="EMBL" id="KAG5290705.1"/>
    </source>
</evidence>
<reference evidence="1 2" key="1">
    <citation type="submission" date="2021-01" db="EMBL/GenBank/DDBJ databases">
        <title>Chromosome-level genome assembly of a human fungal pathogen reveals clustering of transcriptionally co-regulated genes.</title>
        <authorList>
            <person name="Voorhies M."/>
            <person name="Cohen S."/>
            <person name="Shea T.P."/>
            <person name="Petrus S."/>
            <person name="Munoz J.F."/>
            <person name="Poplawski S."/>
            <person name="Goldman W.E."/>
            <person name="Michael T."/>
            <person name="Cuomo C.A."/>
            <person name="Sil A."/>
            <person name="Beyhan S."/>
        </authorList>
    </citation>
    <scope>NUCLEOTIDE SEQUENCE [LARGE SCALE GENOMIC DNA]</scope>
    <source>
        <strain evidence="1 2">G184AR</strain>
    </source>
</reference>
<dbReference type="EMBL" id="JAEVHI010000005">
    <property type="protein sequence ID" value="KAG5290705.1"/>
    <property type="molecule type" value="Genomic_DNA"/>
</dbReference>
<protein>
    <submittedName>
        <fullName evidence="1">Uncharacterized protein</fullName>
    </submittedName>
</protein>
<name>A0A8H8CUU6_AJECA</name>
<comment type="caution">
    <text evidence="1">The sequence shown here is derived from an EMBL/GenBank/DDBJ whole genome shotgun (WGS) entry which is preliminary data.</text>
</comment>
<dbReference type="Proteomes" id="UP000670092">
    <property type="component" value="Unassembled WGS sequence"/>
</dbReference>
<dbReference type="VEuPathDB" id="FungiDB:I7I52_07813"/>
<sequence length="66" mass="7202">MQRLCSFAMHLSSLSIGPLMSREMLPINRTHDATSGLPSIPTPRNLYKLSVSILMFTSVGCATFSS</sequence>
<proteinExistence type="predicted"/>
<organism evidence="1 2">
    <name type="scientific">Ajellomyces capsulatus</name>
    <name type="common">Darling's disease fungus</name>
    <name type="synonym">Histoplasma capsulatum</name>
    <dbReference type="NCBI Taxonomy" id="5037"/>
    <lineage>
        <taxon>Eukaryota</taxon>
        <taxon>Fungi</taxon>
        <taxon>Dikarya</taxon>
        <taxon>Ascomycota</taxon>
        <taxon>Pezizomycotina</taxon>
        <taxon>Eurotiomycetes</taxon>
        <taxon>Eurotiomycetidae</taxon>
        <taxon>Onygenales</taxon>
        <taxon>Ajellomycetaceae</taxon>
        <taxon>Histoplasma</taxon>
    </lineage>
</organism>
<dbReference type="AlphaFoldDB" id="A0A8H8CUU6"/>
<accession>A0A8H8CUU6</accession>
<gene>
    <name evidence="1" type="ORF">I7I52_07813</name>
</gene>
<evidence type="ECO:0000313" key="2">
    <source>
        <dbReference type="Proteomes" id="UP000670092"/>
    </source>
</evidence>